<organism evidence="1 2">
    <name type="scientific">Flavobacterium chuncheonense</name>
    <dbReference type="NCBI Taxonomy" id="2026653"/>
    <lineage>
        <taxon>Bacteria</taxon>
        <taxon>Pseudomonadati</taxon>
        <taxon>Bacteroidota</taxon>
        <taxon>Flavobacteriia</taxon>
        <taxon>Flavobacteriales</taxon>
        <taxon>Flavobacteriaceae</taxon>
        <taxon>Flavobacterium</taxon>
    </lineage>
</organism>
<sequence>MDKKRLLYIAPDHYSFYKVILEGFQKYSQHEVQFVYSNKSENFKYKNIFERVYNFFLKTFTGKNIKKLYKEQYFEKKVNEYKKYDIVYINRPDILSDEQLDSITSKCDKSIVYYWDSFEKIDGQFETMKYFDKVYSFDKFDCEKYGMIKGHNFFYVTETINNPQYDVFFLGTYDSRFENLISILEKINNQGINVHATLFTYDVNLSKEIKHKNISFIHKIVPFNEAYTFNLNTKIILDIQHDTQVGLSFRPYEAMGLKKKLITTNPHIKEYDFYNPKNIFIWEKDTQEIPSDFLNSPYEELPEEIYNKYKLENWVKTILS</sequence>
<dbReference type="Proteomes" id="UP001597534">
    <property type="component" value="Unassembled WGS sequence"/>
</dbReference>
<accession>A0ABW5YPI2</accession>
<protein>
    <submittedName>
        <fullName evidence="1">Lipopolysaccharide core biosynthesis protein rfaS</fullName>
    </submittedName>
</protein>
<comment type="caution">
    <text evidence="1">The sequence shown here is derived from an EMBL/GenBank/DDBJ whole genome shotgun (WGS) entry which is preliminary data.</text>
</comment>
<evidence type="ECO:0000313" key="1">
    <source>
        <dbReference type="EMBL" id="MFD2892890.1"/>
    </source>
</evidence>
<dbReference type="EMBL" id="JBHUPC010000020">
    <property type="protein sequence ID" value="MFD2892890.1"/>
    <property type="molecule type" value="Genomic_DNA"/>
</dbReference>
<proteinExistence type="predicted"/>
<reference evidence="2" key="1">
    <citation type="journal article" date="2019" name="Int. J. Syst. Evol. Microbiol.">
        <title>The Global Catalogue of Microorganisms (GCM) 10K type strain sequencing project: providing services to taxonomists for standard genome sequencing and annotation.</title>
        <authorList>
            <consortium name="The Broad Institute Genomics Platform"/>
            <consortium name="The Broad Institute Genome Sequencing Center for Infectious Disease"/>
            <person name="Wu L."/>
            <person name="Ma J."/>
        </authorList>
    </citation>
    <scope>NUCLEOTIDE SEQUENCE [LARGE SCALE GENOMIC DNA]</scope>
    <source>
        <strain evidence="2">KCTC 22671</strain>
    </source>
</reference>
<keyword evidence="2" id="KW-1185">Reference proteome</keyword>
<gene>
    <name evidence="1" type="ORF">ACFS5J_12790</name>
</gene>
<dbReference type="RefSeq" id="WP_379812622.1">
    <property type="nucleotide sequence ID" value="NZ_JBHUPC010000020.1"/>
</dbReference>
<name>A0ABW5YPI2_9FLAO</name>
<evidence type="ECO:0000313" key="2">
    <source>
        <dbReference type="Proteomes" id="UP001597534"/>
    </source>
</evidence>